<sequence length="50" mass="5728">MIAGSLYILFQFTTLEQIREQLADGSLNVLQKIKNPLISEFNQKLRGSIF</sequence>
<dbReference type="Proteomes" id="UP000051010">
    <property type="component" value="Unassembled WGS sequence"/>
</dbReference>
<organism evidence="1 2">
    <name type="scientific">Lentilactobacillus parafarraginis DSM 18390 = JCM 14109</name>
    <dbReference type="NCBI Taxonomy" id="1423786"/>
    <lineage>
        <taxon>Bacteria</taxon>
        <taxon>Bacillati</taxon>
        <taxon>Bacillota</taxon>
        <taxon>Bacilli</taxon>
        <taxon>Lactobacillales</taxon>
        <taxon>Lactobacillaceae</taxon>
        <taxon>Lentilactobacillus</taxon>
    </lineage>
</organism>
<reference evidence="1 2" key="1">
    <citation type="journal article" date="2015" name="Genome Announc.">
        <title>Expanding the biotechnology potential of lactobacilli through comparative genomics of 213 strains and associated genera.</title>
        <authorList>
            <person name="Sun Z."/>
            <person name="Harris H.M."/>
            <person name="McCann A."/>
            <person name="Guo C."/>
            <person name="Argimon S."/>
            <person name="Zhang W."/>
            <person name="Yang X."/>
            <person name="Jeffery I.B."/>
            <person name="Cooney J.C."/>
            <person name="Kagawa T.F."/>
            <person name="Liu W."/>
            <person name="Song Y."/>
            <person name="Salvetti E."/>
            <person name="Wrobel A."/>
            <person name="Rasinkangas P."/>
            <person name="Parkhill J."/>
            <person name="Rea M.C."/>
            <person name="O'Sullivan O."/>
            <person name="Ritari J."/>
            <person name="Douillard F.P."/>
            <person name="Paul Ross R."/>
            <person name="Yang R."/>
            <person name="Briner A.E."/>
            <person name="Felis G.E."/>
            <person name="de Vos W.M."/>
            <person name="Barrangou R."/>
            <person name="Klaenhammer T.R."/>
            <person name="Caufield P.W."/>
            <person name="Cui Y."/>
            <person name="Zhang H."/>
            <person name="O'Toole P.W."/>
        </authorList>
    </citation>
    <scope>NUCLEOTIDE SEQUENCE [LARGE SCALE GENOMIC DNA]</scope>
    <source>
        <strain evidence="1 2">DSM 18390</strain>
    </source>
</reference>
<name>A0A0R1YIN3_9LACO</name>
<accession>A0A0R1YIN3</accession>
<dbReference type="PATRIC" id="fig|1423786.4.peg.2052"/>
<proteinExistence type="predicted"/>
<dbReference type="EMBL" id="AZFZ01000044">
    <property type="protein sequence ID" value="KRM42366.1"/>
    <property type="molecule type" value="Genomic_DNA"/>
</dbReference>
<dbReference type="AlphaFoldDB" id="A0A0R1YIN3"/>
<evidence type="ECO:0000313" key="1">
    <source>
        <dbReference type="EMBL" id="KRM42366.1"/>
    </source>
</evidence>
<gene>
    <name evidence="1" type="ORF">FD47_GL001945</name>
</gene>
<comment type="caution">
    <text evidence="1">The sequence shown here is derived from an EMBL/GenBank/DDBJ whole genome shotgun (WGS) entry which is preliminary data.</text>
</comment>
<protein>
    <submittedName>
        <fullName evidence="1">Uncharacterized protein</fullName>
    </submittedName>
</protein>
<evidence type="ECO:0000313" key="2">
    <source>
        <dbReference type="Proteomes" id="UP000051010"/>
    </source>
</evidence>